<evidence type="ECO:0000313" key="3">
    <source>
        <dbReference type="EMBL" id="KYQ91240.1"/>
    </source>
</evidence>
<dbReference type="EMBL" id="LODT01000035">
    <property type="protein sequence ID" value="KYQ91240.1"/>
    <property type="molecule type" value="Genomic_DNA"/>
</dbReference>
<evidence type="ECO:0000259" key="2">
    <source>
        <dbReference type="Pfam" id="PF02886"/>
    </source>
</evidence>
<proteinExistence type="predicted"/>
<gene>
    <name evidence="3" type="ORF">DLAC_08169</name>
</gene>
<dbReference type="PANTHER" id="PTHR10504">
    <property type="entry name" value="BACTERICIDAL PERMEABILITY-INCREASING BPI PROTEIN-RELATED"/>
    <property type="match status" value="1"/>
</dbReference>
<dbReference type="SUPFAM" id="SSF55394">
    <property type="entry name" value="Bactericidal permeability-increasing protein, BPI"/>
    <property type="match status" value="1"/>
</dbReference>
<feature type="domain" description="Lipid-binding serum glycoprotein C-terminal" evidence="2">
    <location>
        <begin position="293"/>
        <end position="452"/>
    </location>
</feature>
<dbReference type="Proteomes" id="UP000076078">
    <property type="component" value="Unassembled WGS sequence"/>
</dbReference>
<evidence type="ECO:0000256" key="1">
    <source>
        <dbReference type="SAM" id="SignalP"/>
    </source>
</evidence>
<dbReference type="PANTHER" id="PTHR10504:SF142">
    <property type="entry name" value="UPF0522 PROTEIN A-RELATED"/>
    <property type="match status" value="1"/>
</dbReference>
<dbReference type="InterPro" id="IPR001124">
    <property type="entry name" value="Lipid-bd_serum_glycop_C"/>
</dbReference>
<dbReference type="OrthoDB" id="9938407at2759"/>
<evidence type="ECO:0000313" key="4">
    <source>
        <dbReference type="Proteomes" id="UP000076078"/>
    </source>
</evidence>
<dbReference type="OMA" id="QWNYHIC"/>
<dbReference type="Pfam" id="PF02886">
    <property type="entry name" value="LBP_BPI_CETP_C"/>
    <property type="match status" value="1"/>
</dbReference>
<feature type="signal peptide" evidence="1">
    <location>
        <begin position="1"/>
        <end position="18"/>
    </location>
</feature>
<dbReference type="AlphaFoldDB" id="A0A151ZBB7"/>
<reference evidence="3 4" key="1">
    <citation type="submission" date="2015-12" db="EMBL/GenBank/DDBJ databases">
        <title>Dictyostelia acquired genes for synthesis and detection of signals that induce cell-type specialization by lateral gene transfer from prokaryotes.</title>
        <authorList>
            <person name="Gloeckner G."/>
            <person name="Schaap P."/>
        </authorList>
    </citation>
    <scope>NUCLEOTIDE SEQUENCE [LARGE SCALE GENOMIC DNA]</scope>
    <source>
        <strain evidence="3 4">TK</strain>
    </source>
</reference>
<dbReference type="InterPro" id="IPR017943">
    <property type="entry name" value="Bactericidal_perm-incr_a/b_dom"/>
</dbReference>
<dbReference type="InterPro" id="IPR032942">
    <property type="entry name" value="BPI/LBP/Plunc"/>
</dbReference>
<dbReference type="FunCoup" id="A0A151ZBB7">
    <property type="interactions" value="1"/>
</dbReference>
<organism evidence="3 4">
    <name type="scientific">Tieghemostelium lacteum</name>
    <name type="common">Slime mold</name>
    <name type="synonym">Dictyostelium lacteum</name>
    <dbReference type="NCBI Taxonomy" id="361077"/>
    <lineage>
        <taxon>Eukaryota</taxon>
        <taxon>Amoebozoa</taxon>
        <taxon>Evosea</taxon>
        <taxon>Eumycetozoa</taxon>
        <taxon>Dictyostelia</taxon>
        <taxon>Dictyosteliales</taxon>
        <taxon>Raperosteliaceae</taxon>
        <taxon>Tieghemostelium</taxon>
    </lineage>
</organism>
<dbReference type="InParanoid" id="A0A151ZBB7"/>
<dbReference type="GO" id="GO:0008289">
    <property type="term" value="F:lipid binding"/>
    <property type="evidence" value="ECO:0007669"/>
    <property type="project" value="InterPro"/>
</dbReference>
<keyword evidence="4" id="KW-1185">Reference proteome</keyword>
<dbReference type="Gene3D" id="3.15.10.10">
    <property type="entry name" value="Bactericidal permeability-increasing protein, domain 1"/>
    <property type="match status" value="1"/>
</dbReference>
<sequence>MRVLLLVIVLLSALTVNAQNGQYPPSGVYIGLNQDFLYNLGQDFTNNLVNNLTNYPFQSISGSSGSISYTFSSFKLALILDDFYYLQGSANGYELGWQNTQFELQWNYHICDNTVFHPCEDGYIQVFTTGDNQTVTVATDVTIDFDSTTTSIQATGTYMVFDQGAVQINVQCTNTICVIPVDDIANSVAQNFVTEATTTITDLVNSKASDFAGLLNPIKKLPYSIHGEDYFVDYEGQIVESSTANSFTPTMTLAVNGGIIVQTTYGQFIYPTQQPSYIPADYLLENFTSDYLMTFTPFFFESLIDAAFDSEFPFLITPQMDPSSSPVTLNTSDPFFNQSCPELTGKYPDQPISINLHDPVTPVVTIYPNGLLVLNGTVITGDFTIDYQGDTLDVFSIDFTIDMELQLVLAVDGSNIQANVSLVSFTPNATLASTIVGDVEMMGFVQILQLMQTVIKIPSFAYPVPAGYTIETFTYETESQILQLFVDLSKNDLEVHRPSHNKLKAL</sequence>
<comment type="caution">
    <text evidence="3">The sequence shown here is derived from an EMBL/GenBank/DDBJ whole genome shotgun (WGS) entry which is preliminary data.</text>
</comment>
<protein>
    <recommendedName>
        <fullName evidence="2">Lipid-binding serum glycoprotein C-terminal domain-containing protein</fullName>
    </recommendedName>
</protein>
<name>A0A151ZBB7_TIELA</name>
<dbReference type="Gene3D" id="3.15.20.10">
    <property type="entry name" value="Bactericidal permeability-increasing protein, domain 2"/>
    <property type="match status" value="1"/>
</dbReference>
<accession>A0A151ZBB7</accession>
<feature type="chain" id="PRO_5007593166" description="Lipid-binding serum glycoprotein C-terminal domain-containing protein" evidence="1">
    <location>
        <begin position="19"/>
        <end position="506"/>
    </location>
</feature>
<keyword evidence="1" id="KW-0732">Signal</keyword>